<dbReference type="InterPro" id="IPR029063">
    <property type="entry name" value="SAM-dependent_MTases_sf"/>
</dbReference>
<evidence type="ECO:0000256" key="3">
    <source>
        <dbReference type="SAM" id="MobiDB-lite"/>
    </source>
</evidence>
<dbReference type="SUPFAM" id="SSF53335">
    <property type="entry name" value="S-adenosyl-L-methionine-dependent methyltransferases"/>
    <property type="match status" value="1"/>
</dbReference>
<evidence type="ECO:0000313" key="5">
    <source>
        <dbReference type="EMBL" id="MFC5367523.1"/>
    </source>
</evidence>
<evidence type="ECO:0000259" key="4">
    <source>
        <dbReference type="Pfam" id="PF13649"/>
    </source>
</evidence>
<dbReference type="Proteomes" id="UP001596201">
    <property type="component" value="Unassembled WGS sequence"/>
</dbReference>
<dbReference type="PANTHER" id="PTHR43861">
    <property type="entry name" value="TRANS-ACONITATE 2-METHYLTRANSFERASE-RELATED"/>
    <property type="match status" value="1"/>
</dbReference>
<evidence type="ECO:0000256" key="2">
    <source>
        <dbReference type="ARBA" id="ARBA00022679"/>
    </source>
</evidence>
<feature type="domain" description="Methyltransferase" evidence="4">
    <location>
        <begin position="65"/>
        <end position="155"/>
    </location>
</feature>
<dbReference type="EMBL" id="JBHSKX010000002">
    <property type="protein sequence ID" value="MFC5367523.1"/>
    <property type="molecule type" value="Genomic_DNA"/>
</dbReference>
<sequence length="243" mass="25367">MTDRAGESDPADRSAETVPDGVTATQQFYTRWAGLYDALATRTPGIGSLRARAADRLAPDRGDTVVEMGCGTGANLSHLRERVGPEGTVIGVDFTPGMVATATQRVRSEGWANVHVVRGDATRPPLSAGDADALLSSFVVGMLGDPASAVADWTDLVGEHGRVALLDLARSTRTVGAPLNAVFRAFVLASSPPGTSERHGGSPGGVLDRRVASAHRTLFDHCSDVEHSTHALGFVRLSSGTVE</sequence>
<keyword evidence="1 5" id="KW-0489">Methyltransferase</keyword>
<dbReference type="AlphaFoldDB" id="A0ABD5RC21"/>
<dbReference type="Gene3D" id="3.40.50.150">
    <property type="entry name" value="Vaccinia Virus protein VP39"/>
    <property type="match status" value="1"/>
</dbReference>
<keyword evidence="6" id="KW-1185">Reference proteome</keyword>
<feature type="region of interest" description="Disordered" evidence="3">
    <location>
        <begin position="1"/>
        <end position="22"/>
    </location>
</feature>
<feature type="compositionally biased region" description="Basic and acidic residues" evidence="3">
    <location>
        <begin position="1"/>
        <end position="15"/>
    </location>
</feature>
<reference evidence="5 6" key="1">
    <citation type="journal article" date="2019" name="Int. J. Syst. Evol. Microbiol.">
        <title>The Global Catalogue of Microorganisms (GCM) 10K type strain sequencing project: providing services to taxonomists for standard genome sequencing and annotation.</title>
        <authorList>
            <consortium name="The Broad Institute Genomics Platform"/>
            <consortium name="The Broad Institute Genome Sequencing Center for Infectious Disease"/>
            <person name="Wu L."/>
            <person name="Ma J."/>
        </authorList>
    </citation>
    <scope>NUCLEOTIDE SEQUENCE [LARGE SCALE GENOMIC DNA]</scope>
    <source>
        <strain evidence="5 6">CGMCC 1.12237</strain>
    </source>
</reference>
<keyword evidence="2 5" id="KW-0808">Transferase</keyword>
<dbReference type="PANTHER" id="PTHR43861:SF1">
    <property type="entry name" value="TRANS-ACONITATE 2-METHYLTRANSFERASE"/>
    <property type="match status" value="1"/>
</dbReference>
<comment type="caution">
    <text evidence="5">The sequence shown here is derived from an EMBL/GenBank/DDBJ whole genome shotgun (WGS) entry which is preliminary data.</text>
</comment>
<dbReference type="EC" id="2.1.1.-" evidence="5"/>
<proteinExistence type="predicted"/>
<dbReference type="CDD" id="cd02440">
    <property type="entry name" value="AdoMet_MTases"/>
    <property type="match status" value="1"/>
</dbReference>
<name>A0ABD5RC21_9EURY</name>
<accession>A0ABD5RC21</accession>
<dbReference type="RefSeq" id="WP_227229775.1">
    <property type="nucleotide sequence ID" value="NZ_JAJCVJ010000002.1"/>
</dbReference>
<dbReference type="GO" id="GO:0032259">
    <property type="term" value="P:methylation"/>
    <property type="evidence" value="ECO:0007669"/>
    <property type="project" value="UniProtKB-KW"/>
</dbReference>
<dbReference type="GO" id="GO:0008168">
    <property type="term" value="F:methyltransferase activity"/>
    <property type="evidence" value="ECO:0007669"/>
    <property type="project" value="UniProtKB-KW"/>
</dbReference>
<evidence type="ECO:0000313" key="6">
    <source>
        <dbReference type="Proteomes" id="UP001596201"/>
    </source>
</evidence>
<dbReference type="InterPro" id="IPR041698">
    <property type="entry name" value="Methyltransf_25"/>
</dbReference>
<protein>
    <submittedName>
        <fullName evidence="5">Class I SAM-dependent methyltransferase</fullName>
        <ecNumber evidence="5">2.1.1.-</ecNumber>
    </submittedName>
</protein>
<dbReference type="Pfam" id="PF13649">
    <property type="entry name" value="Methyltransf_25"/>
    <property type="match status" value="1"/>
</dbReference>
<gene>
    <name evidence="5" type="ORF">ACFPJ5_11295</name>
</gene>
<organism evidence="5 6">
    <name type="scientific">Salinirubrum litoreum</name>
    <dbReference type="NCBI Taxonomy" id="1126234"/>
    <lineage>
        <taxon>Archaea</taxon>
        <taxon>Methanobacteriati</taxon>
        <taxon>Methanobacteriota</taxon>
        <taxon>Stenosarchaea group</taxon>
        <taxon>Halobacteria</taxon>
        <taxon>Halobacteriales</taxon>
        <taxon>Haloferacaceae</taxon>
        <taxon>Salinirubrum</taxon>
    </lineage>
</organism>
<evidence type="ECO:0000256" key="1">
    <source>
        <dbReference type="ARBA" id="ARBA00022603"/>
    </source>
</evidence>